<sequence>MADFKLRLIILKKSQSKHVALSCFPNVDIDHSVIFSSSRSRSASKVESSLRQGKEVSVSKLSQLLHSETRPDETSEEWYSYYPWNNRPYQCLNCPNSYFKKAHLKRHVTSACNGKEPRYKCPYCTYMSRYSWDTYKHVKRLHENHDVFAIDVLNMIDWDYLSRRRSFCPSQEKTKAFYCPKCPSGFTRKTNLNRHMRHDCGKRPRFKCPYCEMRSKEASNIYRHIRALHFGMRVFLIDVVTNIKHYAQRN</sequence>
<comment type="subcellular location">
    <subcellularLocation>
        <location evidence="1">Nucleus</location>
    </subcellularLocation>
</comment>
<keyword evidence="4 9" id="KW-0863">Zinc-finger</keyword>
<dbReference type="PANTHER" id="PTHR24388:SF54">
    <property type="entry name" value="PROTEIN ESCARGOT"/>
    <property type="match status" value="1"/>
</dbReference>
<evidence type="ECO:0000256" key="6">
    <source>
        <dbReference type="ARBA" id="ARBA00023125"/>
    </source>
</evidence>
<evidence type="ECO:0000256" key="1">
    <source>
        <dbReference type="ARBA" id="ARBA00004123"/>
    </source>
</evidence>
<organism evidence="11 12">
    <name type="scientific">Lasius niger</name>
    <name type="common">Black garden ant</name>
    <dbReference type="NCBI Taxonomy" id="67767"/>
    <lineage>
        <taxon>Eukaryota</taxon>
        <taxon>Metazoa</taxon>
        <taxon>Ecdysozoa</taxon>
        <taxon>Arthropoda</taxon>
        <taxon>Hexapoda</taxon>
        <taxon>Insecta</taxon>
        <taxon>Pterygota</taxon>
        <taxon>Neoptera</taxon>
        <taxon>Endopterygota</taxon>
        <taxon>Hymenoptera</taxon>
        <taxon>Apocrita</taxon>
        <taxon>Aculeata</taxon>
        <taxon>Formicoidea</taxon>
        <taxon>Formicidae</taxon>
        <taxon>Formicinae</taxon>
        <taxon>Lasius</taxon>
        <taxon>Lasius</taxon>
    </lineage>
</organism>
<dbReference type="PANTHER" id="PTHR24388">
    <property type="entry name" value="ZINC FINGER PROTEIN"/>
    <property type="match status" value="1"/>
</dbReference>
<dbReference type="Proteomes" id="UP000036403">
    <property type="component" value="Unassembled WGS sequence"/>
</dbReference>
<dbReference type="GO" id="GO:0008270">
    <property type="term" value="F:zinc ion binding"/>
    <property type="evidence" value="ECO:0007669"/>
    <property type="project" value="UniProtKB-KW"/>
</dbReference>
<keyword evidence="2" id="KW-0479">Metal-binding</keyword>
<evidence type="ECO:0000256" key="3">
    <source>
        <dbReference type="ARBA" id="ARBA00022737"/>
    </source>
</evidence>
<gene>
    <name evidence="11" type="ORF">RF55_9353</name>
</gene>
<name>A0A0J7KK98_LASNI</name>
<dbReference type="InterPro" id="IPR050527">
    <property type="entry name" value="Snail/Krueppel_Znf"/>
</dbReference>
<keyword evidence="6" id="KW-0238">DNA-binding</keyword>
<comment type="similarity">
    <text evidence="8">Belongs to the snail C2H2-type zinc-finger protein family.</text>
</comment>
<dbReference type="EMBL" id="LBMM01006183">
    <property type="protein sequence ID" value="KMQ90843.1"/>
    <property type="molecule type" value="Genomic_DNA"/>
</dbReference>
<protein>
    <submittedName>
        <fullName evidence="11">Re1-silencing transcription factor</fullName>
    </submittedName>
</protein>
<evidence type="ECO:0000259" key="10">
    <source>
        <dbReference type="PROSITE" id="PS50157"/>
    </source>
</evidence>
<accession>A0A0J7KK98</accession>
<keyword evidence="5" id="KW-0862">Zinc</keyword>
<dbReference type="FunFam" id="3.30.160.60:FF:000100">
    <property type="entry name" value="Zinc finger 45-like"/>
    <property type="match status" value="1"/>
</dbReference>
<dbReference type="SMART" id="SM00355">
    <property type="entry name" value="ZnF_C2H2"/>
    <property type="match status" value="4"/>
</dbReference>
<dbReference type="OrthoDB" id="3437960at2759"/>
<evidence type="ECO:0000256" key="2">
    <source>
        <dbReference type="ARBA" id="ARBA00022723"/>
    </source>
</evidence>
<keyword evidence="7" id="KW-0539">Nucleus</keyword>
<feature type="domain" description="C2H2-type" evidence="10">
    <location>
        <begin position="89"/>
        <end position="117"/>
    </location>
</feature>
<keyword evidence="3" id="KW-0677">Repeat</keyword>
<dbReference type="InterPro" id="IPR036236">
    <property type="entry name" value="Znf_C2H2_sf"/>
</dbReference>
<dbReference type="GO" id="GO:0000978">
    <property type="term" value="F:RNA polymerase II cis-regulatory region sequence-specific DNA binding"/>
    <property type="evidence" value="ECO:0007669"/>
    <property type="project" value="TreeGrafter"/>
</dbReference>
<keyword evidence="12" id="KW-1185">Reference proteome</keyword>
<evidence type="ECO:0000313" key="12">
    <source>
        <dbReference type="Proteomes" id="UP000036403"/>
    </source>
</evidence>
<dbReference type="PROSITE" id="PS50157">
    <property type="entry name" value="ZINC_FINGER_C2H2_2"/>
    <property type="match status" value="3"/>
</dbReference>
<evidence type="ECO:0000256" key="5">
    <source>
        <dbReference type="ARBA" id="ARBA00022833"/>
    </source>
</evidence>
<evidence type="ECO:0000256" key="7">
    <source>
        <dbReference type="ARBA" id="ARBA00023242"/>
    </source>
</evidence>
<evidence type="ECO:0000256" key="9">
    <source>
        <dbReference type="PROSITE-ProRule" id="PRU00042"/>
    </source>
</evidence>
<dbReference type="Gene3D" id="3.30.160.60">
    <property type="entry name" value="Classic Zinc Finger"/>
    <property type="match status" value="2"/>
</dbReference>
<comment type="caution">
    <text evidence="11">The sequence shown here is derived from an EMBL/GenBank/DDBJ whole genome shotgun (WGS) entry which is preliminary data.</text>
</comment>
<evidence type="ECO:0000256" key="8">
    <source>
        <dbReference type="ARBA" id="ARBA00037948"/>
    </source>
</evidence>
<feature type="domain" description="C2H2-type" evidence="10">
    <location>
        <begin position="177"/>
        <end position="204"/>
    </location>
</feature>
<evidence type="ECO:0000256" key="4">
    <source>
        <dbReference type="ARBA" id="ARBA00022771"/>
    </source>
</evidence>
<dbReference type="GO" id="GO:0000981">
    <property type="term" value="F:DNA-binding transcription factor activity, RNA polymerase II-specific"/>
    <property type="evidence" value="ECO:0007669"/>
    <property type="project" value="TreeGrafter"/>
</dbReference>
<proteinExistence type="inferred from homology"/>
<dbReference type="GO" id="GO:0005634">
    <property type="term" value="C:nucleus"/>
    <property type="evidence" value="ECO:0007669"/>
    <property type="project" value="UniProtKB-SubCell"/>
</dbReference>
<dbReference type="InterPro" id="IPR013087">
    <property type="entry name" value="Znf_C2H2_type"/>
</dbReference>
<dbReference type="AlphaFoldDB" id="A0A0J7KK98"/>
<reference evidence="11 12" key="1">
    <citation type="submission" date="2015-04" db="EMBL/GenBank/DDBJ databases">
        <title>Lasius niger genome sequencing.</title>
        <authorList>
            <person name="Konorov E.A."/>
            <person name="Nikitin M.A."/>
            <person name="Kirill M.V."/>
            <person name="Chang P."/>
        </authorList>
    </citation>
    <scope>NUCLEOTIDE SEQUENCE [LARGE SCALE GENOMIC DNA]</scope>
    <source>
        <tissue evidence="11">Whole</tissue>
    </source>
</reference>
<dbReference type="STRING" id="67767.A0A0J7KK98"/>
<feature type="domain" description="C2H2-type" evidence="10">
    <location>
        <begin position="206"/>
        <end position="234"/>
    </location>
</feature>
<dbReference type="Pfam" id="PF00096">
    <property type="entry name" value="zf-C2H2"/>
    <property type="match status" value="1"/>
</dbReference>
<evidence type="ECO:0000313" key="11">
    <source>
        <dbReference type="EMBL" id="KMQ90843.1"/>
    </source>
</evidence>
<dbReference type="SUPFAM" id="SSF57667">
    <property type="entry name" value="beta-beta-alpha zinc fingers"/>
    <property type="match status" value="2"/>
</dbReference>
<dbReference type="PaxDb" id="67767-A0A0J7KK98"/>